<accession>A0ABP6ZBM8</accession>
<keyword evidence="2" id="KW-1185">Reference proteome</keyword>
<gene>
    <name evidence="1" type="ORF">GCM10022419_105760</name>
</gene>
<dbReference type="Proteomes" id="UP001500630">
    <property type="component" value="Unassembled WGS sequence"/>
</dbReference>
<protein>
    <recommendedName>
        <fullName evidence="3">Integrase</fullName>
    </recommendedName>
</protein>
<dbReference type="EMBL" id="BAABDQ010000039">
    <property type="protein sequence ID" value="GAA3604045.1"/>
    <property type="molecule type" value="Genomic_DNA"/>
</dbReference>
<comment type="caution">
    <text evidence="1">The sequence shown here is derived from an EMBL/GenBank/DDBJ whole genome shotgun (WGS) entry which is preliminary data.</text>
</comment>
<sequence>MQHAFKAGPHALPTYPYAGTGLSSVNLPRRARNHASKRAYPTTVGRDLRRRILVALDLLTWIDAQGTTLGELRQDDLDQWLDEEGTQRRNRIRYFLNWTSARGLSRQLTVPLIPRQEPADLLDDDERWQLLQRCLTDEALPIQARAAGALILLFALQAQRIRHLTADQLVEKGDDTYLMAGRHPMLLPPRLGASWCGTRTARR</sequence>
<name>A0ABP6ZBM8_9ACTN</name>
<evidence type="ECO:0000313" key="2">
    <source>
        <dbReference type="Proteomes" id="UP001500630"/>
    </source>
</evidence>
<organism evidence="1 2">
    <name type="scientific">Nonomuraea rosea</name>
    <dbReference type="NCBI Taxonomy" id="638574"/>
    <lineage>
        <taxon>Bacteria</taxon>
        <taxon>Bacillati</taxon>
        <taxon>Actinomycetota</taxon>
        <taxon>Actinomycetes</taxon>
        <taxon>Streptosporangiales</taxon>
        <taxon>Streptosporangiaceae</taxon>
        <taxon>Nonomuraea</taxon>
    </lineage>
</organism>
<evidence type="ECO:0000313" key="1">
    <source>
        <dbReference type="EMBL" id="GAA3604045.1"/>
    </source>
</evidence>
<evidence type="ECO:0008006" key="3">
    <source>
        <dbReference type="Google" id="ProtNLM"/>
    </source>
</evidence>
<reference evidence="2" key="1">
    <citation type="journal article" date="2019" name="Int. J. Syst. Evol. Microbiol.">
        <title>The Global Catalogue of Microorganisms (GCM) 10K type strain sequencing project: providing services to taxonomists for standard genome sequencing and annotation.</title>
        <authorList>
            <consortium name="The Broad Institute Genomics Platform"/>
            <consortium name="The Broad Institute Genome Sequencing Center for Infectious Disease"/>
            <person name="Wu L."/>
            <person name="Ma J."/>
        </authorList>
    </citation>
    <scope>NUCLEOTIDE SEQUENCE [LARGE SCALE GENOMIC DNA]</scope>
    <source>
        <strain evidence="2">JCM 17326</strain>
    </source>
</reference>
<proteinExistence type="predicted"/>